<name>A0A816TFD3_BRANA</name>
<evidence type="ECO:0000313" key="2">
    <source>
        <dbReference type="EMBL" id="CAF2094726.1"/>
    </source>
</evidence>
<feature type="chain" id="PRO_5032734634" evidence="1">
    <location>
        <begin position="27"/>
        <end position="93"/>
    </location>
</feature>
<evidence type="ECO:0000256" key="1">
    <source>
        <dbReference type="SAM" id="SignalP"/>
    </source>
</evidence>
<gene>
    <name evidence="2" type="ORF">DARMORV10_A05P06980.1</name>
</gene>
<sequence>MVKIVGFTTLLMILLLITTGIPKGTSKQECTLVGESYSAPLYVCSRGESSDESEEFCNYYCTREDSFWRGQCDPPTDPDETEKVCNCYKCVDV</sequence>
<dbReference type="AlphaFoldDB" id="A0A816TFD3"/>
<reference evidence="2" key="1">
    <citation type="submission" date="2021-01" db="EMBL/GenBank/DDBJ databases">
        <authorList>
            <consortium name="Genoscope - CEA"/>
            <person name="William W."/>
        </authorList>
    </citation>
    <scope>NUCLEOTIDE SEQUENCE</scope>
</reference>
<feature type="signal peptide" evidence="1">
    <location>
        <begin position="1"/>
        <end position="26"/>
    </location>
</feature>
<accession>A0A816TFD3</accession>
<protein>
    <submittedName>
        <fullName evidence="2">(rape) hypothetical protein</fullName>
    </submittedName>
</protein>
<dbReference type="Proteomes" id="UP001295469">
    <property type="component" value="Chromosome A05"/>
</dbReference>
<keyword evidence="1" id="KW-0732">Signal</keyword>
<dbReference type="EMBL" id="HG994359">
    <property type="protein sequence ID" value="CAF2094726.1"/>
    <property type="molecule type" value="Genomic_DNA"/>
</dbReference>
<organism evidence="2">
    <name type="scientific">Brassica napus</name>
    <name type="common">Rape</name>
    <dbReference type="NCBI Taxonomy" id="3708"/>
    <lineage>
        <taxon>Eukaryota</taxon>
        <taxon>Viridiplantae</taxon>
        <taxon>Streptophyta</taxon>
        <taxon>Embryophyta</taxon>
        <taxon>Tracheophyta</taxon>
        <taxon>Spermatophyta</taxon>
        <taxon>Magnoliopsida</taxon>
        <taxon>eudicotyledons</taxon>
        <taxon>Gunneridae</taxon>
        <taxon>Pentapetalae</taxon>
        <taxon>rosids</taxon>
        <taxon>malvids</taxon>
        <taxon>Brassicales</taxon>
        <taxon>Brassicaceae</taxon>
        <taxon>Brassiceae</taxon>
        <taxon>Brassica</taxon>
    </lineage>
</organism>
<proteinExistence type="predicted"/>